<proteinExistence type="predicted"/>
<reference evidence="2 3" key="1">
    <citation type="journal article" date="2024" name="G3 (Bethesda)">
        <title>Genome assembly of Hibiscus sabdariffa L. provides insights into metabolisms of medicinal natural products.</title>
        <authorList>
            <person name="Kim T."/>
        </authorList>
    </citation>
    <scope>NUCLEOTIDE SEQUENCE [LARGE SCALE GENOMIC DNA]</scope>
    <source>
        <strain evidence="2">TK-2024</strain>
        <tissue evidence="2">Old leaves</tissue>
    </source>
</reference>
<sequence length="349" mass="38527">MMFRLVVLFKRFKLVLQFNRLAIMVKFNNLSSKGLIVVNEEVVLIMAENFQGSTYYNNDVPSEGAYFYNNSAIGSTYPQYAEGPMKVYAHTLSYAFPPMFSPQPCFVTSPSHGFVPQRNLYYTSAFSLPKHGIYSTLSTPQIVAIIFLLFQNCTAPQGFSTPTQQFASVVLSGARQKQHFECLGLSSADSQQQPGDIATILSEAGQQQHLDFSSTDSQQQPGGVAVVLSEVVTHVDGLVLEQALVDDNVGRDVEVAPTDSNVSHKVLIAPAGTSVNEQHLSDVLAVLHEDGEFSMVGHHELVLPLVQDELVLQNRHHMITMSRNGFRNPKVFCVQVNDVNEPKSILEAM</sequence>
<evidence type="ECO:0000313" key="2">
    <source>
        <dbReference type="EMBL" id="KAK8484608.1"/>
    </source>
</evidence>
<name>A0ABR1ZVI6_9ROSI</name>
<organism evidence="2 3">
    <name type="scientific">Hibiscus sabdariffa</name>
    <name type="common">roselle</name>
    <dbReference type="NCBI Taxonomy" id="183260"/>
    <lineage>
        <taxon>Eukaryota</taxon>
        <taxon>Viridiplantae</taxon>
        <taxon>Streptophyta</taxon>
        <taxon>Embryophyta</taxon>
        <taxon>Tracheophyta</taxon>
        <taxon>Spermatophyta</taxon>
        <taxon>Magnoliopsida</taxon>
        <taxon>eudicotyledons</taxon>
        <taxon>Gunneridae</taxon>
        <taxon>Pentapetalae</taxon>
        <taxon>rosids</taxon>
        <taxon>malvids</taxon>
        <taxon>Malvales</taxon>
        <taxon>Malvaceae</taxon>
        <taxon>Malvoideae</taxon>
        <taxon>Hibiscus</taxon>
    </lineage>
</organism>
<evidence type="ECO:0000313" key="3">
    <source>
        <dbReference type="Proteomes" id="UP001472677"/>
    </source>
</evidence>
<evidence type="ECO:0000256" key="1">
    <source>
        <dbReference type="SAM" id="SignalP"/>
    </source>
</evidence>
<feature type="signal peptide" evidence="1">
    <location>
        <begin position="1"/>
        <end position="17"/>
    </location>
</feature>
<keyword evidence="1" id="KW-0732">Signal</keyword>
<dbReference type="EMBL" id="JBBPBM010001383">
    <property type="protein sequence ID" value="KAK8484608.1"/>
    <property type="molecule type" value="Genomic_DNA"/>
</dbReference>
<keyword evidence="3" id="KW-1185">Reference proteome</keyword>
<dbReference type="Proteomes" id="UP001472677">
    <property type="component" value="Unassembled WGS sequence"/>
</dbReference>
<protein>
    <submittedName>
        <fullName evidence="2">Uncharacterized protein</fullName>
    </submittedName>
</protein>
<gene>
    <name evidence="2" type="ORF">V6N12_075250</name>
</gene>
<accession>A0ABR1ZVI6</accession>
<comment type="caution">
    <text evidence="2">The sequence shown here is derived from an EMBL/GenBank/DDBJ whole genome shotgun (WGS) entry which is preliminary data.</text>
</comment>
<feature type="chain" id="PRO_5045712707" evidence="1">
    <location>
        <begin position="18"/>
        <end position="349"/>
    </location>
</feature>